<name>A0A238GZX3_9BURK</name>
<evidence type="ECO:0000313" key="1">
    <source>
        <dbReference type="EMBL" id="SMF98511.1"/>
    </source>
</evidence>
<reference evidence="1 2" key="1">
    <citation type="submission" date="2017-04" db="EMBL/GenBank/DDBJ databases">
        <authorList>
            <person name="Afonso C.L."/>
            <person name="Miller P.J."/>
            <person name="Scott M.A."/>
            <person name="Spackman E."/>
            <person name="Goraichik I."/>
            <person name="Dimitrov K.M."/>
            <person name="Suarez D.L."/>
            <person name="Swayne D.E."/>
        </authorList>
    </citation>
    <scope>NUCLEOTIDE SEQUENCE [LARGE SCALE GENOMIC DNA]</scope>
    <source>
        <strain evidence="1">LMG 28154</strain>
    </source>
</reference>
<dbReference type="EMBL" id="FXAN01000032">
    <property type="protein sequence ID" value="SMF98511.1"/>
    <property type="molecule type" value="Genomic_DNA"/>
</dbReference>
<sequence length="41" mass="4679">MRRACRPRPGAPHSRPGISVYFHSPAYAIVSMRRAGVFMYE</sequence>
<organism evidence="1 2">
    <name type="scientific">Burkholderia singularis</name>
    <dbReference type="NCBI Taxonomy" id="1503053"/>
    <lineage>
        <taxon>Bacteria</taxon>
        <taxon>Pseudomonadati</taxon>
        <taxon>Pseudomonadota</taxon>
        <taxon>Betaproteobacteria</taxon>
        <taxon>Burkholderiales</taxon>
        <taxon>Burkholderiaceae</taxon>
        <taxon>Burkholderia</taxon>
        <taxon>pseudomallei group</taxon>
    </lineage>
</organism>
<gene>
    <name evidence="1" type="ORF">BSIN_1788</name>
</gene>
<dbReference type="Proteomes" id="UP000198460">
    <property type="component" value="Unassembled WGS sequence"/>
</dbReference>
<proteinExistence type="predicted"/>
<dbReference type="AlphaFoldDB" id="A0A238GZX3"/>
<accession>A0A238GZX3</accession>
<evidence type="ECO:0000313" key="2">
    <source>
        <dbReference type="Proteomes" id="UP000198460"/>
    </source>
</evidence>
<protein>
    <submittedName>
        <fullName evidence="1">Uncharacterized protein</fullName>
    </submittedName>
</protein>